<proteinExistence type="predicted"/>
<protein>
    <submittedName>
        <fullName evidence="1">Uncharacterized protein</fullName>
    </submittedName>
</protein>
<dbReference type="EMBL" id="LUCQ01000080">
    <property type="protein sequence ID" value="OAO79824.1"/>
    <property type="molecule type" value="Genomic_DNA"/>
</dbReference>
<dbReference type="AlphaFoldDB" id="A0A178TFJ0"/>
<name>A0A178TFJ0_9BACL</name>
<organism evidence="1 2">
    <name type="scientific">Anoxybacillus flavithermus</name>
    <dbReference type="NCBI Taxonomy" id="33934"/>
    <lineage>
        <taxon>Bacteria</taxon>
        <taxon>Bacillati</taxon>
        <taxon>Bacillota</taxon>
        <taxon>Bacilli</taxon>
        <taxon>Bacillales</taxon>
        <taxon>Anoxybacillaceae</taxon>
        <taxon>Anoxybacillus</taxon>
    </lineage>
</organism>
<dbReference type="OrthoDB" id="2088088at2"/>
<comment type="caution">
    <text evidence="1">The sequence shown here is derived from an EMBL/GenBank/DDBJ whole genome shotgun (WGS) entry which is preliminary data.</text>
</comment>
<keyword evidence="2" id="KW-1185">Reference proteome</keyword>
<dbReference type="PATRIC" id="fig|33934.7.peg.689"/>
<evidence type="ECO:0000313" key="2">
    <source>
        <dbReference type="Proteomes" id="UP000078336"/>
    </source>
</evidence>
<dbReference type="Proteomes" id="UP000078336">
    <property type="component" value="Unassembled WGS sequence"/>
</dbReference>
<dbReference type="RefSeq" id="WP_064214172.1">
    <property type="nucleotide sequence ID" value="NZ_JABJUR010000024.1"/>
</dbReference>
<accession>A0A178TFJ0</accession>
<gene>
    <name evidence="1" type="ORF">TAF16_1335</name>
</gene>
<evidence type="ECO:0000313" key="1">
    <source>
        <dbReference type="EMBL" id="OAO79824.1"/>
    </source>
</evidence>
<sequence>MATKKKTNDEVEVVKETTEKTIVYQATRPMTFEEHMELSKRLRHEQEQSGVKVILLPYSGKVGE</sequence>
<reference evidence="1 2" key="1">
    <citation type="submission" date="2016-03" db="EMBL/GenBank/DDBJ databases">
        <title>Spore heat resistance.</title>
        <authorList>
            <person name="Boekhorst J."/>
            <person name="Berendsen E.M."/>
            <person name="Wells-Bennik M.H."/>
            <person name="Kuipers O.P."/>
        </authorList>
    </citation>
    <scope>NUCLEOTIDE SEQUENCE [LARGE SCALE GENOMIC DNA]</scope>
    <source>
        <strain evidence="1 2">AF16</strain>
    </source>
</reference>